<accession>A0A2R7Y590</accession>
<dbReference type="PANTHER" id="PTHR42996:SF1">
    <property type="entry name" value="PHOSPHATE-BINDING PROTEIN PSTS"/>
    <property type="match status" value="1"/>
</dbReference>
<dbReference type="Pfam" id="PF12849">
    <property type="entry name" value="PBP_like_2"/>
    <property type="match status" value="1"/>
</dbReference>
<dbReference type="SUPFAM" id="SSF53850">
    <property type="entry name" value="Periplasmic binding protein-like II"/>
    <property type="match status" value="1"/>
</dbReference>
<evidence type="ECO:0000256" key="3">
    <source>
        <dbReference type="ARBA" id="ARBA00022592"/>
    </source>
</evidence>
<comment type="similarity">
    <text evidence="1 4">Belongs to the PstS family.</text>
</comment>
<sequence>MRKRGISKTVALFSAVAAVALIAAVAALIMSPSAPTPTPTEAVRWPEKLLGGGATFVNPLMQKWAYEFKQERGLFGVDYQSIGSGQGIAKLKEQAVDFATSDSPLKRSDWEGLRNIRGGVIQIPITVGSVVAVFNVPGVEELRLPQEAVLKIFDGSIKKWNDPRLVELNPQLRSVDMNIIVVYRADRSGTTSIWTDFLEKVSGGKFPRDFSFKLPEEESDRVRFIGAKGNEGVTEAVRKTQYSIGYVELSYAVLSGLSHAAIQNKAGNFVKASAESVADAVKSVIEHAKLPGPLDDWSEVSLIKLEPPDPNAYPVVSFSYVLLYVENPPERAAALREFLTWIYQEGQKQVADVPGYVPLPENALQIGLMGVSYIKAA</sequence>
<dbReference type="InterPro" id="IPR005673">
    <property type="entry name" value="ABC_phos-bd_PstS"/>
</dbReference>
<dbReference type="PANTHER" id="PTHR42996">
    <property type="entry name" value="PHOSPHATE-BINDING PROTEIN PSTS"/>
    <property type="match status" value="1"/>
</dbReference>
<dbReference type="Proteomes" id="UP000244066">
    <property type="component" value="Unassembled WGS sequence"/>
</dbReference>
<dbReference type="CDD" id="cd13565">
    <property type="entry name" value="PBP2_PstS"/>
    <property type="match status" value="1"/>
</dbReference>
<dbReference type="InterPro" id="IPR024370">
    <property type="entry name" value="PBP_domain"/>
</dbReference>
<dbReference type="PIRSF" id="PIRSF002756">
    <property type="entry name" value="PstS"/>
    <property type="match status" value="1"/>
</dbReference>
<dbReference type="GO" id="GO:0035435">
    <property type="term" value="P:phosphate ion transmembrane transport"/>
    <property type="evidence" value="ECO:0007669"/>
    <property type="project" value="InterPro"/>
</dbReference>
<evidence type="ECO:0000256" key="2">
    <source>
        <dbReference type="ARBA" id="ARBA00022448"/>
    </source>
</evidence>
<evidence type="ECO:0000256" key="1">
    <source>
        <dbReference type="ARBA" id="ARBA00008725"/>
    </source>
</evidence>
<evidence type="ECO:0000259" key="5">
    <source>
        <dbReference type="Pfam" id="PF12849"/>
    </source>
</evidence>
<proteinExistence type="inferred from homology"/>
<dbReference type="GO" id="GO:0042301">
    <property type="term" value="F:phosphate ion binding"/>
    <property type="evidence" value="ECO:0007669"/>
    <property type="project" value="InterPro"/>
</dbReference>
<dbReference type="NCBIfam" id="TIGR00975">
    <property type="entry name" value="3a0107s03"/>
    <property type="match status" value="1"/>
</dbReference>
<dbReference type="GO" id="GO:0043190">
    <property type="term" value="C:ATP-binding cassette (ABC) transporter complex"/>
    <property type="evidence" value="ECO:0007669"/>
    <property type="project" value="InterPro"/>
</dbReference>
<reference evidence="6 7" key="1">
    <citation type="submission" date="2017-04" db="EMBL/GenBank/DDBJ databases">
        <title>Draft Aigarchaeota genome from a New Zealand hot spring.</title>
        <authorList>
            <person name="Reysenbach A.-L."/>
            <person name="Donaho J.A."/>
            <person name="Gerhart J."/>
            <person name="Kelley J.F."/>
            <person name="Kouba K."/>
            <person name="Podar M."/>
            <person name="Stott M."/>
        </authorList>
    </citation>
    <scope>NUCLEOTIDE SEQUENCE [LARGE SCALE GENOMIC DNA]</scope>
    <source>
        <strain evidence="6">NZ13_MG1</strain>
    </source>
</reference>
<gene>
    <name evidence="6" type="ORF">B9J98_03790</name>
</gene>
<keyword evidence="3 4" id="KW-0592">Phosphate transport</keyword>
<dbReference type="EMBL" id="NDWU01000007">
    <property type="protein sequence ID" value="PUA32705.1"/>
    <property type="molecule type" value="Genomic_DNA"/>
</dbReference>
<evidence type="ECO:0000313" key="7">
    <source>
        <dbReference type="Proteomes" id="UP000244066"/>
    </source>
</evidence>
<dbReference type="AlphaFoldDB" id="A0A2R7Y590"/>
<dbReference type="InterPro" id="IPR050962">
    <property type="entry name" value="Phosphate-bind_PstS"/>
</dbReference>
<comment type="caution">
    <text evidence="6">The sequence shown here is derived from an EMBL/GenBank/DDBJ whole genome shotgun (WGS) entry which is preliminary data.</text>
</comment>
<organism evidence="6 7">
    <name type="scientific">Candidatus Terraquivivens tikiterensis</name>
    <dbReference type="NCBI Taxonomy" id="1980982"/>
    <lineage>
        <taxon>Archaea</taxon>
        <taxon>Nitrososphaerota</taxon>
        <taxon>Candidatus Wolframiiraptoraceae</taxon>
        <taxon>Candidatus Terraquivivens</taxon>
    </lineage>
</organism>
<dbReference type="Gene3D" id="3.40.190.10">
    <property type="entry name" value="Periplasmic binding protein-like II"/>
    <property type="match status" value="2"/>
</dbReference>
<keyword evidence="2 4" id="KW-0813">Transport</keyword>
<evidence type="ECO:0000256" key="4">
    <source>
        <dbReference type="PIRNR" id="PIRNR002756"/>
    </source>
</evidence>
<evidence type="ECO:0000313" key="6">
    <source>
        <dbReference type="EMBL" id="PUA32705.1"/>
    </source>
</evidence>
<protein>
    <recommendedName>
        <fullName evidence="4">Phosphate-binding protein</fullName>
    </recommendedName>
</protein>
<name>A0A2R7Y590_9ARCH</name>
<feature type="domain" description="PBP" evidence="5">
    <location>
        <begin position="48"/>
        <end position="344"/>
    </location>
</feature>